<accession>A0A9E7JKZ2</accession>
<sequence length="138" mass="15396">PVHRCTGHGHGHVSCVSHGGQGRGQSRATVTPAEGVQDLRRGAGDVPWGVGKPRTGLLREAVREPEDGLLQLRAVREAVPVRGDVLRRRVRQRVLRPQQLRLLRQPVQTRWVLQIRDVRLRVVEEGSPPAVRVFLSRA</sequence>
<dbReference type="Proteomes" id="UP001055439">
    <property type="component" value="Chromosome 10"/>
</dbReference>
<protein>
    <submittedName>
        <fullName evidence="2">Stigma-specific protein, Stig1</fullName>
    </submittedName>
</protein>
<reference evidence="2" key="1">
    <citation type="submission" date="2022-05" db="EMBL/GenBank/DDBJ databases">
        <title>The Musa troglodytarum L. genome provides insights into the mechanism of non-climacteric behaviour and enrichment of carotenoids.</title>
        <authorList>
            <person name="Wang J."/>
        </authorList>
    </citation>
    <scope>NUCLEOTIDE SEQUENCE</scope>
    <source>
        <tissue evidence="2">Leaf</tissue>
    </source>
</reference>
<evidence type="ECO:0000313" key="2">
    <source>
        <dbReference type="EMBL" id="URD84915.1"/>
    </source>
</evidence>
<organism evidence="2 3">
    <name type="scientific">Musa troglodytarum</name>
    <name type="common">fe'i banana</name>
    <dbReference type="NCBI Taxonomy" id="320322"/>
    <lineage>
        <taxon>Eukaryota</taxon>
        <taxon>Viridiplantae</taxon>
        <taxon>Streptophyta</taxon>
        <taxon>Embryophyta</taxon>
        <taxon>Tracheophyta</taxon>
        <taxon>Spermatophyta</taxon>
        <taxon>Magnoliopsida</taxon>
        <taxon>Liliopsida</taxon>
        <taxon>Zingiberales</taxon>
        <taxon>Musaceae</taxon>
        <taxon>Musa</taxon>
    </lineage>
</organism>
<gene>
    <name evidence="2" type="ORF">MUK42_02428</name>
</gene>
<dbReference type="EMBL" id="CP097503">
    <property type="protein sequence ID" value="URD84915.1"/>
    <property type="molecule type" value="Genomic_DNA"/>
</dbReference>
<dbReference type="AlphaFoldDB" id="A0A9E7JKZ2"/>
<keyword evidence="3" id="KW-1185">Reference proteome</keyword>
<name>A0A9E7JKZ2_9LILI</name>
<feature type="compositionally biased region" description="Basic residues" evidence="1">
    <location>
        <begin position="1"/>
        <end position="11"/>
    </location>
</feature>
<feature type="region of interest" description="Disordered" evidence="1">
    <location>
        <begin position="1"/>
        <end position="31"/>
    </location>
</feature>
<evidence type="ECO:0000313" key="3">
    <source>
        <dbReference type="Proteomes" id="UP001055439"/>
    </source>
</evidence>
<dbReference type="OrthoDB" id="5421723at2759"/>
<evidence type="ECO:0000256" key="1">
    <source>
        <dbReference type="SAM" id="MobiDB-lite"/>
    </source>
</evidence>
<feature type="non-terminal residue" evidence="2">
    <location>
        <position position="1"/>
    </location>
</feature>
<proteinExistence type="predicted"/>